<proteinExistence type="predicted"/>
<dbReference type="Proteomes" id="UP000001631">
    <property type="component" value="Unassembled WGS sequence"/>
</dbReference>
<dbReference type="EMBL" id="GG663365">
    <property type="protein sequence ID" value="EEH09379.1"/>
    <property type="molecule type" value="Genomic_DNA"/>
</dbReference>
<organism evidence="1 2">
    <name type="scientific">Ajellomyces capsulatus (strain G186AR / H82 / ATCC MYA-2454 / RMSCC 2432)</name>
    <name type="common">Darling's disease fungus</name>
    <name type="synonym">Histoplasma capsulatum</name>
    <dbReference type="NCBI Taxonomy" id="447093"/>
    <lineage>
        <taxon>Eukaryota</taxon>
        <taxon>Fungi</taxon>
        <taxon>Dikarya</taxon>
        <taxon>Ascomycota</taxon>
        <taxon>Pezizomycotina</taxon>
        <taxon>Eurotiomycetes</taxon>
        <taxon>Eurotiomycetidae</taxon>
        <taxon>Onygenales</taxon>
        <taxon>Ajellomycetaceae</taxon>
        <taxon>Histoplasma</taxon>
    </lineage>
</organism>
<name>C0NHU4_AJECG</name>
<sequence>MKSLVLDSTSSKKQLAYLSRVRKPADNYSRCFMVMSTFLQALADGRWNTLHLYSHILYWNVDNDGICLSLPHIEIRTCSTQTGYGVEFFGALPAAKCLDEVWPFASTRKRFGDPPMPIQQGIYNGE</sequence>
<keyword evidence="2" id="KW-1185">Reference proteome</keyword>
<evidence type="ECO:0000313" key="2">
    <source>
        <dbReference type="Proteomes" id="UP000001631"/>
    </source>
</evidence>
<dbReference type="GeneID" id="69035932"/>
<dbReference type="HOGENOM" id="CLU_1981009_0_0_1"/>
<dbReference type="AlphaFoldDB" id="C0NHU4"/>
<dbReference type="RefSeq" id="XP_045289860.1">
    <property type="nucleotide sequence ID" value="XM_045429965.1"/>
</dbReference>
<gene>
    <name evidence="1" type="ORF">HCBG_02916</name>
</gene>
<reference evidence="1" key="1">
    <citation type="submission" date="2009-02" db="EMBL/GenBank/DDBJ databases">
        <title>The Genome Sequence of Ajellomyces capsulatus strain G186AR.</title>
        <authorList>
            <consortium name="The Broad Institute Genome Sequencing Platform"/>
            <person name="Champion M."/>
            <person name="Cuomo C."/>
            <person name="Ma L.-J."/>
            <person name="Henn M.R."/>
            <person name="Sil A."/>
            <person name="Goldman B."/>
            <person name="Young S.K."/>
            <person name="Kodira C.D."/>
            <person name="Zeng Q."/>
            <person name="Koehrsen M."/>
            <person name="Alvarado L."/>
            <person name="Berlin A."/>
            <person name="Borenstein D."/>
            <person name="Chen Z."/>
            <person name="Engels R."/>
            <person name="Freedman E."/>
            <person name="Gellesch M."/>
            <person name="Goldberg J."/>
            <person name="Griggs A."/>
            <person name="Gujja S."/>
            <person name="Heiman D."/>
            <person name="Hepburn T."/>
            <person name="Howarth C."/>
            <person name="Jen D."/>
            <person name="Larson L."/>
            <person name="Lewis B."/>
            <person name="Mehta T."/>
            <person name="Park D."/>
            <person name="Pearson M."/>
            <person name="Roberts A."/>
            <person name="Saif S."/>
            <person name="Shea T."/>
            <person name="Shenoy N."/>
            <person name="Sisk P."/>
            <person name="Stolte C."/>
            <person name="Sykes S."/>
            <person name="Walk T."/>
            <person name="White J."/>
            <person name="Yandava C."/>
            <person name="Klein B."/>
            <person name="McEwen J.G."/>
            <person name="Puccia R."/>
            <person name="Goldman G.H."/>
            <person name="Felipe M.S."/>
            <person name="Nino-Vega G."/>
            <person name="San-Blas G."/>
            <person name="Taylor J."/>
            <person name="Mendoza L."/>
            <person name="Galagan J."/>
            <person name="Nusbaum C."/>
            <person name="Birren B."/>
        </authorList>
    </citation>
    <scope>NUCLEOTIDE SEQUENCE</scope>
    <source>
        <strain evidence="1">G186AR</strain>
    </source>
</reference>
<protein>
    <submittedName>
        <fullName evidence="1">Uncharacterized protein</fullName>
    </submittedName>
</protein>
<evidence type="ECO:0000313" key="1">
    <source>
        <dbReference type="EMBL" id="EEH09379.1"/>
    </source>
</evidence>
<dbReference type="InParanoid" id="C0NHU4"/>
<accession>C0NHU4</accession>